<dbReference type="Proteomes" id="UP000606786">
    <property type="component" value="Unassembled WGS sequence"/>
</dbReference>
<dbReference type="GO" id="GO:0006357">
    <property type="term" value="P:regulation of transcription by RNA polymerase II"/>
    <property type="evidence" value="ECO:0007669"/>
    <property type="project" value="TreeGrafter"/>
</dbReference>
<evidence type="ECO:0000313" key="4">
    <source>
        <dbReference type="EMBL" id="JAC03379.1"/>
    </source>
</evidence>
<dbReference type="PANTHER" id="PTHR12243:SF67">
    <property type="entry name" value="COREPRESSOR OF PANGOLIN, ISOFORM A-RELATED"/>
    <property type="match status" value="1"/>
</dbReference>
<sequence length="242" mass="28246">MGDTEEKHWTPALTMKLIEESEKRQCLWSREDPEYKNKTLKQIAYEEVAEIVDMPCESVKEKLRNLRINFWQVHKKNVKMGSSAFPPKWEYYKPLLFLAESIFPYSKASTWSTPKPRNRNRNRNTRSSRTSSILRESKRRKVAVQEYKQEIPEICLDPLFDGCTSTVSTANNVKDTHIEPTNNGNVKETHEKFGEYVAYNLNNLEDVQLIKKTKAKIQLILSEALRERALSELAESESNVQF</sequence>
<dbReference type="PANTHER" id="PTHR12243">
    <property type="entry name" value="MADF DOMAIN TRANSCRIPTION FACTOR"/>
    <property type="match status" value="1"/>
</dbReference>
<evidence type="ECO:0000313" key="3">
    <source>
        <dbReference type="EMBL" id="CAD7005829.1"/>
    </source>
</evidence>
<dbReference type="PROSITE" id="PS51029">
    <property type="entry name" value="MADF"/>
    <property type="match status" value="1"/>
</dbReference>
<accession>W8C2D1</accession>
<dbReference type="GO" id="GO:0005667">
    <property type="term" value="C:transcription regulator complex"/>
    <property type="evidence" value="ECO:0007669"/>
    <property type="project" value="TreeGrafter"/>
</dbReference>
<evidence type="ECO:0000313" key="5">
    <source>
        <dbReference type="Proteomes" id="UP000606786"/>
    </source>
</evidence>
<evidence type="ECO:0000259" key="2">
    <source>
        <dbReference type="PROSITE" id="PS51029"/>
    </source>
</evidence>
<evidence type="ECO:0000256" key="1">
    <source>
        <dbReference type="SAM" id="MobiDB-lite"/>
    </source>
</evidence>
<feature type="region of interest" description="Disordered" evidence="1">
    <location>
        <begin position="109"/>
        <end position="136"/>
    </location>
</feature>
<gene>
    <name evidence="3" type="ORF">CCAP1982_LOCUS14173</name>
</gene>
<dbReference type="Pfam" id="PF10545">
    <property type="entry name" value="MADF_DNA_bdg"/>
    <property type="match status" value="1"/>
</dbReference>
<dbReference type="OrthoDB" id="10051975at2759"/>
<dbReference type="GO" id="GO:0005634">
    <property type="term" value="C:nucleus"/>
    <property type="evidence" value="ECO:0007669"/>
    <property type="project" value="TreeGrafter"/>
</dbReference>
<dbReference type="EMBL" id="CAJHJT010000034">
    <property type="protein sequence ID" value="CAD7005829.1"/>
    <property type="molecule type" value="Genomic_DNA"/>
</dbReference>
<dbReference type="InterPro" id="IPR006578">
    <property type="entry name" value="MADF-dom"/>
</dbReference>
<dbReference type="SMART" id="SM00595">
    <property type="entry name" value="MADF"/>
    <property type="match status" value="1"/>
</dbReference>
<protein>
    <submittedName>
        <fullName evidence="3">(Mediterranean fruit fly) hypothetical protein</fullName>
    </submittedName>
</protein>
<feature type="domain" description="MADF" evidence="2">
    <location>
        <begin position="16"/>
        <end position="103"/>
    </location>
</feature>
<proteinExistence type="evidence at transcript level"/>
<reference evidence="4" key="1">
    <citation type="submission" date="2013-07" db="EMBL/GenBank/DDBJ databases">
        <authorList>
            <person name="Geib S."/>
        </authorList>
    </citation>
    <scope>NUCLEOTIDE SEQUENCE</scope>
</reference>
<feature type="compositionally biased region" description="Basic residues" evidence="1">
    <location>
        <begin position="116"/>
        <end position="126"/>
    </location>
</feature>
<name>W8C2D1_CERCA</name>
<dbReference type="InterPro" id="IPR039353">
    <property type="entry name" value="TF_Adf1"/>
</dbReference>
<dbReference type="AlphaFoldDB" id="W8C2D1"/>
<dbReference type="EMBL" id="GAMC01003177">
    <property type="protein sequence ID" value="JAC03379.1"/>
    <property type="molecule type" value="mRNA"/>
</dbReference>
<reference evidence="4" key="2">
    <citation type="journal article" date="2014" name="BMC Genomics">
        <title>A genomic perspective to assessing quality of mass-reared SIT flies used in Mediterranean fruit fly (Ceratitis capitata) eradication in California.</title>
        <authorList>
            <person name="Calla B."/>
            <person name="Hall B."/>
            <person name="Hou S."/>
            <person name="Geib S.M."/>
        </authorList>
    </citation>
    <scope>NUCLEOTIDE SEQUENCE</scope>
</reference>
<organism evidence="4">
    <name type="scientific">Ceratitis capitata</name>
    <name type="common">Mediterranean fruit fly</name>
    <name type="synonym">Tephritis capitata</name>
    <dbReference type="NCBI Taxonomy" id="7213"/>
    <lineage>
        <taxon>Eukaryota</taxon>
        <taxon>Metazoa</taxon>
        <taxon>Ecdysozoa</taxon>
        <taxon>Arthropoda</taxon>
        <taxon>Hexapoda</taxon>
        <taxon>Insecta</taxon>
        <taxon>Pterygota</taxon>
        <taxon>Neoptera</taxon>
        <taxon>Endopterygota</taxon>
        <taxon>Diptera</taxon>
        <taxon>Brachycera</taxon>
        <taxon>Muscomorpha</taxon>
        <taxon>Tephritoidea</taxon>
        <taxon>Tephritidae</taxon>
        <taxon>Ceratitis</taxon>
        <taxon>Ceratitis</taxon>
    </lineage>
</organism>
<keyword evidence="5" id="KW-1185">Reference proteome</keyword>
<reference evidence="3" key="3">
    <citation type="submission" date="2020-11" db="EMBL/GenBank/DDBJ databases">
        <authorList>
            <person name="Whitehead M."/>
        </authorList>
    </citation>
    <scope>NUCLEOTIDE SEQUENCE</scope>
    <source>
        <strain evidence="3">EGII</strain>
    </source>
</reference>